<dbReference type="KEGG" id="stae:HNV11_03880"/>
<dbReference type="SUPFAM" id="SSF52266">
    <property type="entry name" value="SGNH hydrolase"/>
    <property type="match status" value="1"/>
</dbReference>
<sequence length="197" mass="22274">MLWYEDEVRQLETKLNAQSPATDRVVFYGSSSIRLWTSLAQDFPNLNTLNLGFGGSTLAACAWFFKRLVVPAAPRSVLFYAGDNDLGDGRHPEEVYLFFRAVAEQMHQFLPGVPLSYLTIKISPARWHLADKIRSTNAFITEEIAKCPDFKTVDMTTPLLGPAGRPKKEFFESDGLHLSPAGYRVWQQTLKARNDIF</sequence>
<feature type="domain" description="SGNH hydrolase-type esterase" evidence="1">
    <location>
        <begin position="36"/>
        <end position="185"/>
    </location>
</feature>
<dbReference type="InterPro" id="IPR051532">
    <property type="entry name" value="Ester_Hydrolysis_Enzymes"/>
</dbReference>
<proteinExistence type="predicted"/>
<dbReference type="Proteomes" id="UP000502756">
    <property type="component" value="Chromosome"/>
</dbReference>
<evidence type="ECO:0000313" key="3">
    <source>
        <dbReference type="Proteomes" id="UP000502756"/>
    </source>
</evidence>
<name>A0A6M5Y547_9BACT</name>
<dbReference type="EMBL" id="CP053435">
    <property type="protein sequence ID" value="QJW88574.1"/>
    <property type="molecule type" value="Genomic_DNA"/>
</dbReference>
<protein>
    <submittedName>
        <fullName evidence="2">GDSL family lipase</fullName>
    </submittedName>
</protein>
<dbReference type="Gene3D" id="3.40.50.1110">
    <property type="entry name" value="SGNH hydrolase"/>
    <property type="match status" value="1"/>
</dbReference>
<accession>A0A6M5Y547</accession>
<dbReference type="GO" id="GO:0004622">
    <property type="term" value="F:phosphatidylcholine lysophospholipase activity"/>
    <property type="evidence" value="ECO:0007669"/>
    <property type="project" value="TreeGrafter"/>
</dbReference>
<dbReference type="InterPro" id="IPR013830">
    <property type="entry name" value="SGNH_hydro"/>
</dbReference>
<organism evidence="2 3">
    <name type="scientific">Spirosoma taeanense</name>
    <dbReference type="NCBI Taxonomy" id="2735870"/>
    <lineage>
        <taxon>Bacteria</taxon>
        <taxon>Pseudomonadati</taxon>
        <taxon>Bacteroidota</taxon>
        <taxon>Cytophagia</taxon>
        <taxon>Cytophagales</taxon>
        <taxon>Cytophagaceae</taxon>
        <taxon>Spirosoma</taxon>
    </lineage>
</organism>
<dbReference type="PANTHER" id="PTHR30383">
    <property type="entry name" value="THIOESTERASE 1/PROTEASE 1/LYSOPHOSPHOLIPASE L1"/>
    <property type="match status" value="1"/>
</dbReference>
<reference evidence="2 3" key="1">
    <citation type="submission" date="2020-05" db="EMBL/GenBank/DDBJ databases">
        <title>Genome sequencing of Spirosoma sp. TS118.</title>
        <authorList>
            <person name="Lee J.-H."/>
            <person name="Jeong S."/>
            <person name="Zhao L."/>
            <person name="Jung J.-H."/>
            <person name="Kim M.-K."/>
            <person name="Lim S."/>
        </authorList>
    </citation>
    <scope>NUCLEOTIDE SEQUENCE [LARGE SCALE GENOMIC DNA]</scope>
    <source>
        <strain evidence="2 3">TS118</strain>
    </source>
</reference>
<gene>
    <name evidence="2" type="ORF">HNV11_03880</name>
</gene>
<evidence type="ECO:0000313" key="2">
    <source>
        <dbReference type="EMBL" id="QJW88574.1"/>
    </source>
</evidence>
<dbReference type="AlphaFoldDB" id="A0A6M5Y547"/>
<dbReference type="RefSeq" id="WP_171738411.1">
    <property type="nucleotide sequence ID" value="NZ_CP053435.1"/>
</dbReference>
<dbReference type="PANTHER" id="PTHR30383:SF5">
    <property type="entry name" value="SGNH HYDROLASE-TYPE ESTERASE DOMAIN-CONTAINING PROTEIN"/>
    <property type="match status" value="1"/>
</dbReference>
<dbReference type="Pfam" id="PF13472">
    <property type="entry name" value="Lipase_GDSL_2"/>
    <property type="match status" value="1"/>
</dbReference>
<keyword evidence="3" id="KW-1185">Reference proteome</keyword>
<dbReference type="InterPro" id="IPR036514">
    <property type="entry name" value="SGNH_hydro_sf"/>
</dbReference>
<evidence type="ECO:0000259" key="1">
    <source>
        <dbReference type="Pfam" id="PF13472"/>
    </source>
</evidence>